<evidence type="ECO:0000313" key="1">
    <source>
        <dbReference type="EMBL" id="RKP16060.1"/>
    </source>
</evidence>
<proteinExistence type="predicted"/>
<organism evidence="1 2">
    <name type="scientific">Rozella allomycis (strain CSF55)</name>
    <dbReference type="NCBI Taxonomy" id="988480"/>
    <lineage>
        <taxon>Eukaryota</taxon>
        <taxon>Fungi</taxon>
        <taxon>Fungi incertae sedis</taxon>
        <taxon>Cryptomycota</taxon>
        <taxon>Cryptomycota incertae sedis</taxon>
        <taxon>Rozella</taxon>
    </lineage>
</organism>
<evidence type="ECO:0000313" key="2">
    <source>
        <dbReference type="Proteomes" id="UP000281549"/>
    </source>
</evidence>
<protein>
    <submittedName>
        <fullName evidence="1">Uncharacterized protein</fullName>
    </submittedName>
</protein>
<dbReference type="EMBL" id="ML007062">
    <property type="protein sequence ID" value="RKP16060.1"/>
    <property type="molecule type" value="Genomic_DNA"/>
</dbReference>
<dbReference type="AlphaFoldDB" id="A0A4P9YD07"/>
<dbReference type="Proteomes" id="UP000281549">
    <property type="component" value="Unassembled WGS sequence"/>
</dbReference>
<sequence length="225" mass="25810">QRRGSLQPVITNDHSSTSPEYQIVSEIFPNYDSTACPNSIDSVPPNITNLGVPSTAEAETIISTRVEATRRDKMALVMHLTNIQLKADPSLQRGTTLSTIRQEVERHWEIEHNAGIQLRELIKEQGWSISFLLSSLLETAKTRNVIENDMKRKSNRMRERLTEALLTKIRGIDNSIMSIVDFQHHPQYGLKHWPQHISVQPSSWSTEDMIFLERIIDLIEVQFLE</sequence>
<gene>
    <name evidence="1" type="ORF">ROZALSC1DRAFT_25714</name>
</gene>
<reference evidence="2" key="1">
    <citation type="journal article" date="2018" name="Nat. Microbiol.">
        <title>Leveraging single-cell genomics to expand the fungal tree of life.</title>
        <authorList>
            <person name="Ahrendt S.R."/>
            <person name="Quandt C.A."/>
            <person name="Ciobanu D."/>
            <person name="Clum A."/>
            <person name="Salamov A."/>
            <person name="Andreopoulos B."/>
            <person name="Cheng J.F."/>
            <person name="Woyke T."/>
            <person name="Pelin A."/>
            <person name="Henrissat B."/>
            <person name="Reynolds N.K."/>
            <person name="Benny G.L."/>
            <person name="Smith M.E."/>
            <person name="James T.Y."/>
            <person name="Grigoriev I.V."/>
        </authorList>
    </citation>
    <scope>NUCLEOTIDE SEQUENCE [LARGE SCALE GENOMIC DNA]</scope>
    <source>
        <strain evidence="2">CSF55</strain>
    </source>
</reference>
<name>A0A4P9YD07_ROZAC</name>
<feature type="non-terminal residue" evidence="1">
    <location>
        <position position="1"/>
    </location>
</feature>
<accession>A0A4P9YD07</accession>